<protein>
    <submittedName>
        <fullName evidence="1">Uncharacterized protein</fullName>
    </submittedName>
</protein>
<reference evidence="1 2" key="1">
    <citation type="submission" date="2023-06" db="EMBL/GenBank/DDBJ databases">
        <authorList>
            <person name="Oyuntsetseg B."/>
            <person name="Kim S.B."/>
        </authorList>
    </citation>
    <scope>NUCLEOTIDE SEQUENCE [LARGE SCALE GENOMIC DNA]</scope>
    <source>
        <strain evidence="1 2">4-36</strain>
    </source>
</reference>
<accession>A0A9Y2NN33</accession>
<sequence length="90" mass="10249">MSAASLQREQRDEPMYIGGTTDYRVYLDGRWVGWVGDGREWRGWRYGARRWWACWREDGDTAARWNTGLEHGSRAAALAALLDQISAASA</sequence>
<dbReference type="RefSeq" id="WP_286001766.1">
    <property type="nucleotide sequence ID" value="NZ_CP127295.1"/>
</dbReference>
<dbReference type="KEGG" id="amog:QRX60_17105"/>
<organism evidence="1 2">
    <name type="scientific">Amycolatopsis mongoliensis</name>
    <dbReference type="NCBI Taxonomy" id="715475"/>
    <lineage>
        <taxon>Bacteria</taxon>
        <taxon>Bacillati</taxon>
        <taxon>Actinomycetota</taxon>
        <taxon>Actinomycetes</taxon>
        <taxon>Pseudonocardiales</taxon>
        <taxon>Pseudonocardiaceae</taxon>
        <taxon>Amycolatopsis</taxon>
    </lineage>
</organism>
<name>A0A9Y2NN33_9PSEU</name>
<dbReference type="EMBL" id="CP127295">
    <property type="protein sequence ID" value="WIY05478.1"/>
    <property type="molecule type" value="Genomic_DNA"/>
</dbReference>
<dbReference type="AlphaFoldDB" id="A0A9Y2NN33"/>
<proteinExistence type="predicted"/>
<gene>
    <name evidence="1" type="ORF">QRX60_17105</name>
</gene>
<evidence type="ECO:0000313" key="1">
    <source>
        <dbReference type="EMBL" id="WIY05478.1"/>
    </source>
</evidence>
<keyword evidence="2" id="KW-1185">Reference proteome</keyword>
<dbReference type="Proteomes" id="UP001239397">
    <property type="component" value="Chromosome"/>
</dbReference>
<evidence type="ECO:0000313" key="2">
    <source>
        <dbReference type="Proteomes" id="UP001239397"/>
    </source>
</evidence>